<accession>A0A655T782</accession>
<dbReference type="AlphaFoldDB" id="A0A655T782"/>
<gene>
    <name evidence="1" type="ORF">ERS013200_03926</name>
</gene>
<dbReference type="Proteomes" id="UP000041770">
    <property type="component" value="Unassembled WGS sequence"/>
</dbReference>
<evidence type="ECO:0000313" key="2">
    <source>
        <dbReference type="Proteomes" id="UP000041770"/>
    </source>
</evidence>
<protein>
    <submittedName>
        <fullName evidence="1">Uncharacterized protein</fullName>
    </submittedName>
</protein>
<sequence length="77" mass="9031">MTQAVIRVGHAIQVFVWIGNTILHIHRYRYHVFIFGQHQARGAQRANRLHVDWCHFINKAWTPVQTRINNAVVFAKA</sequence>
<name>A0A655T782_VIBCL</name>
<organism evidence="1 2">
    <name type="scientific">Vibrio cholerae</name>
    <dbReference type="NCBI Taxonomy" id="666"/>
    <lineage>
        <taxon>Bacteria</taxon>
        <taxon>Pseudomonadati</taxon>
        <taxon>Pseudomonadota</taxon>
        <taxon>Gammaproteobacteria</taxon>
        <taxon>Vibrionales</taxon>
        <taxon>Vibrionaceae</taxon>
        <taxon>Vibrio</taxon>
    </lineage>
</organism>
<proteinExistence type="predicted"/>
<dbReference type="EMBL" id="CWQY01000052">
    <property type="protein sequence ID" value="CSD33768.1"/>
    <property type="molecule type" value="Genomic_DNA"/>
</dbReference>
<reference evidence="1 2" key="1">
    <citation type="submission" date="2015-07" db="EMBL/GenBank/DDBJ databases">
        <authorList>
            <consortium name="Pathogen Informatics"/>
        </authorList>
    </citation>
    <scope>NUCLEOTIDE SEQUENCE [LARGE SCALE GENOMIC DNA]</scope>
    <source>
        <strain evidence="1 2">A316</strain>
    </source>
</reference>
<evidence type="ECO:0000313" key="1">
    <source>
        <dbReference type="EMBL" id="CSD33768.1"/>
    </source>
</evidence>